<dbReference type="EMBL" id="JAIWQS010000006">
    <property type="protein sequence ID" value="KAJ8763024.1"/>
    <property type="molecule type" value="Genomic_DNA"/>
</dbReference>
<dbReference type="GO" id="GO:0046982">
    <property type="term" value="F:protein heterodimerization activity"/>
    <property type="evidence" value="ECO:0007669"/>
    <property type="project" value="InterPro"/>
</dbReference>
<evidence type="ECO:0000313" key="2">
    <source>
        <dbReference type="Proteomes" id="UP001159364"/>
    </source>
</evidence>
<dbReference type="SUPFAM" id="SSF47113">
    <property type="entry name" value="Histone-fold"/>
    <property type="match status" value="1"/>
</dbReference>
<keyword evidence="2" id="KW-1185">Reference proteome</keyword>
<dbReference type="Proteomes" id="UP001159364">
    <property type="component" value="Linkage Group LG06"/>
</dbReference>
<comment type="caution">
    <text evidence="1">The sequence shown here is derived from an EMBL/GenBank/DDBJ whole genome shotgun (WGS) entry which is preliminary data.</text>
</comment>
<dbReference type="InterPro" id="IPR009072">
    <property type="entry name" value="Histone-fold"/>
</dbReference>
<reference evidence="1 2" key="1">
    <citation type="submission" date="2021-09" db="EMBL/GenBank/DDBJ databases">
        <title>Genomic insights and catalytic innovation underlie evolution of tropane alkaloids biosynthesis.</title>
        <authorList>
            <person name="Wang Y.-J."/>
            <person name="Tian T."/>
            <person name="Huang J.-P."/>
            <person name="Huang S.-X."/>
        </authorList>
    </citation>
    <scope>NUCLEOTIDE SEQUENCE [LARGE SCALE GENOMIC DNA]</scope>
    <source>
        <strain evidence="1">KIB-2018</strain>
        <tissue evidence="1">Leaf</tissue>
    </source>
</reference>
<dbReference type="AlphaFoldDB" id="A0AAV8T9M3"/>
<proteinExistence type="predicted"/>
<accession>A0AAV8T9M3</accession>
<protein>
    <submittedName>
        <fullName evidence="1">Uncharacterized protein</fullName>
    </submittedName>
</protein>
<name>A0AAV8T9M3_9ROSI</name>
<organism evidence="1 2">
    <name type="scientific">Erythroxylum novogranatense</name>
    <dbReference type="NCBI Taxonomy" id="1862640"/>
    <lineage>
        <taxon>Eukaryota</taxon>
        <taxon>Viridiplantae</taxon>
        <taxon>Streptophyta</taxon>
        <taxon>Embryophyta</taxon>
        <taxon>Tracheophyta</taxon>
        <taxon>Spermatophyta</taxon>
        <taxon>Magnoliopsida</taxon>
        <taxon>eudicotyledons</taxon>
        <taxon>Gunneridae</taxon>
        <taxon>Pentapetalae</taxon>
        <taxon>rosids</taxon>
        <taxon>fabids</taxon>
        <taxon>Malpighiales</taxon>
        <taxon>Erythroxylaceae</taxon>
        <taxon>Erythroxylum</taxon>
    </lineage>
</organism>
<sequence>MPKTPMSLCLQFLVGWIVRNLKKGRYSQYVGTRAPIYLAAVLEYLVVEICFSCLESDVLELEVRDTGFCHYLTGGFQFVAIIS</sequence>
<evidence type="ECO:0000313" key="1">
    <source>
        <dbReference type="EMBL" id="KAJ8763024.1"/>
    </source>
</evidence>
<gene>
    <name evidence="1" type="ORF">K2173_023229</name>
</gene>
<dbReference type="Gene3D" id="1.10.20.10">
    <property type="entry name" value="Histone, subunit A"/>
    <property type="match status" value="1"/>
</dbReference>